<gene>
    <name evidence="2" type="ORF">NDU88_001714</name>
</gene>
<evidence type="ECO:0000313" key="3">
    <source>
        <dbReference type="Proteomes" id="UP001066276"/>
    </source>
</evidence>
<accession>A0AAV7V8K8</accession>
<dbReference type="Proteomes" id="UP001066276">
    <property type="component" value="Chromosome 2_1"/>
</dbReference>
<proteinExistence type="predicted"/>
<dbReference type="AlphaFoldDB" id="A0AAV7V8K8"/>
<sequence>MWPRQQRRVLQRHGVHDERKKRSAVVPLRNAACKHRNHKSAKKQTAVCSRAAPGTELLMVRRAGAEVATCVQGELDRQHPPLCLRRA</sequence>
<dbReference type="EMBL" id="JANPWB010000003">
    <property type="protein sequence ID" value="KAJ1197869.1"/>
    <property type="molecule type" value="Genomic_DNA"/>
</dbReference>
<feature type="compositionally biased region" description="Basic residues" evidence="1">
    <location>
        <begin position="1"/>
        <end position="13"/>
    </location>
</feature>
<protein>
    <submittedName>
        <fullName evidence="2">Uncharacterized protein</fullName>
    </submittedName>
</protein>
<feature type="region of interest" description="Disordered" evidence="1">
    <location>
        <begin position="1"/>
        <end position="23"/>
    </location>
</feature>
<name>A0AAV7V8K8_PLEWA</name>
<organism evidence="2 3">
    <name type="scientific">Pleurodeles waltl</name>
    <name type="common">Iberian ribbed newt</name>
    <dbReference type="NCBI Taxonomy" id="8319"/>
    <lineage>
        <taxon>Eukaryota</taxon>
        <taxon>Metazoa</taxon>
        <taxon>Chordata</taxon>
        <taxon>Craniata</taxon>
        <taxon>Vertebrata</taxon>
        <taxon>Euteleostomi</taxon>
        <taxon>Amphibia</taxon>
        <taxon>Batrachia</taxon>
        <taxon>Caudata</taxon>
        <taxon>Salamandroidea</taxon>
        <taxon>Salamandridae</taxon>
        <taxon>Pleurodelinae</taxon>
        <taxon>Pleurodeles</taxon>
    </lineage>
</organism>
<reference evidence="2" key="1">
    <citation type="journal article" date="2022" name="bioRxiv">
        <title>Sequencing and chromosome-scale assembly of the giantPleurodeles waltlgenome.</title>
        <authorList>
            <person name="Brown T."/>
            <person name="Elewa A."/>
            <person name="Iarovenko S."/>
            <person name="Subramanian E."/>
            <person name="Araus A.J."/>
            <person name="Petzold A."/>
            <person name="Susuki M."/>
            <person name="Suzuki K.-i.T."/>
            <person name="Hayashi T."/>
            <person name="Toyoda A."/>
            <person name="Oliveira C."/>
            <person name="Osipova E."/>
            <person name="Leigh N.D."/>
            <person name="Simon A."/>
            <person name="Yun M.H."/>
        </authorList>
    </citation>
    <scope>NUCLEOTIDE SEQUENCE</scope>
    <source>
        <strain evidence="2">20211129_DDA</strain>
        <tissue evidence="2">Liver</tissue>
    </source>
</reference>
<keyword evidence="3" id="KW-1185">Reference proteome</keyword>
<evidence type="ECO:0000256" key="1">
    <source>
        <dbReference type="SAM" id="MobiDB-lite"/>
    </source>
</evidence>
<comment type="caution">
    <text evidence="2">The sequence shown here is derived from an EMBL/GenBank/DDBJ whole genome shotgun (WGS) entry which is preliminary data.</text>
</comment>
<evidence type="ECO:0000313" key="2">
    <source>
        <dbReference type="EMBL" id="KAJ1197869.1"/>
    </source>
</evidence>